<evidence type="ECO:0000259" key="6">
    <source>
        <dbReference type="PROSITE" id="PS51823"/>
    </source>
</evidence>
<dbReference type="Gene3D" id="3.30.40.10">
    <property type="entry name" value="Zinc/RING finger domain, C3HC4 (zinc finger)"/>
    <property type="match status" value="1"/>
</dbReference>
<dbReference type="InterPro" id="IPR000306">
    <property type="entry name" value="Znf_FYVE"/>
</dbReference>
<feature type="domain" description="FYVE-type" evidence="5">
    <location>
        <begin position="1"/>
        <end position="56"/>
    </location>
</feature>
<dbReference type="Pfam" id="PF01363">
    <property type="entry name" value="FYVE"/>
    <property type="match status" value="1"/>
</dbReference>
<protein>
    <recommendedName>
        <fullName evidence="8">FYVE-type domain-containing protein</fullName>
    </recommendedName>
</protein>
<dbReference type="InterPro" id="IPR027523">
    <property type="entry name" value="CLU_prot"/>
</dbReference>
<dbReference type="PANTHER" id="PTHR12601">
    <property type="entry name" value="EUKARYOTIC TRANSLATION INITIATION FACTOR 3 SUBUNIT EIF-3"/>
    <property type="match status" value="1"/>
</dbReference>
<reference evidence="7" key="1">
    <citation type="journal article" date="2020" name="J. Eukaryot. Microbiol.">
        <title>De novo Sequencing, Assembly and Annotation of the Transcriptome for the Free-Living Testate Amoeba Arcella intermedia.</title>
        <authorList>
            <person name="Ribeiro G.M."/>
            <person name="Porfirio-Sousa A.L."/>
            <person name="Maurer-Alcala X.X."/>
            <person name="Katz L.A."/>
            <person name="Lahr D.J.G."/>
        </authorList>
    </citation>
    <scope>NUCLEOTIDE SEQUENCE</scope>
</reference>
<dbReference type="Gene3D" id="1.25.10.10">
    <property type="entry name" value="Leucine-rich Repeat Variant"/>
    <property type="match status" value="1"/>
</dbReference>
<dbReference type="InterPro" id="IPR013083">
    <property type="entry name" value="Znf_RING/FYVE/PHD"/>
</dbReference>
<dbReference type="Pfam" id="PF13236">
    <property type="entry name" value="CLU"/>
    <property type="match status" value="1"/>
</dbReference>
<dbReference type="InterPro" id="IPR016024">
    <property type="entry name" value="ARM-type_fold"/>
</dbReference>
<dbReference type="InterPro" id="IPR011989">
    <property type="entry name" value="ARM-like"/>
</dbReference>
<evidence type="ECO:0008006" key="8">
    <source>
        <dbReference type="Google" id="ProtNLM"/>
    </source>
</evidence>
<dbReference type="InterPro" id="IPR033646">
    <property type="entry name" value="CLU-central"/>
</dbReference>
<evidence type="ECO:0000256" key="1">
    <source>
        <dbReference type="ARBA" id="ARBA00022723"/>
    </source>
</evidence>
<dbReference type="InterPro" id="IPR017455">
    <property type="entry name" value="Znf_FYVE-rel"/>
</dbReference>
<dbReference type="SUPFAM" id="SSF48371">
    <property type="entry name" value="ARM repeat"/>
    <property type="match status" value="1"/>
</dbReference>
<dbReference type="InterPro" id="IPR025697">
    <property type="entry name" value="CLU_dom"/>
</dbReference>
<dbReference type="SMART" id="SM00064">
    <property type="entry name" value="FYVE"/>
    <property type="match status" value="1"/>
</dbReference>
<dbReference type="PROSITE" id="PS50178">
    <property type="entry name" value="ZF_FYVE"/>
    <property type="match status" value="1"/>
</dbReference>
<keyword evidence="3" id="KW-0862">Zinc</keyword>
<name>A0A6B2KWJ6_9EUKA</name>
<dbReference type="PANTHER" id="PTHR12601:SF6">
    <property type="entry name" value="CLUSTERED MITOCHONDRIA PROTEIN HOMOLOG"/>
    <property type="match status" value="1"/>
</dbReference>
<keyword evidence="2 4" id="KW-0863">Zinc-finger</keyword>
<keyword evidence="1" id="KW-0479">Metal-binding</keyword>
<dbReference type="Pfam" id="PF12807">
    <property type="entry name" value="eIF3_p135"/>
    <property type="match status" value="1"/>
</dbReference>
<accession>A0A6B2KWJ6</accession>
<sequence>MSCHACSVKFGILTRKHHCRLCGNIFCDDCTKERVLVKQFGTTPQRSCAPCFNKHTRRPSGRPSGPASDTLKEINRNWNNEFQGLWERLMVHCSSLLEAKPEEVGALVEKAKVYVEKLGDVQLQFHEECVGVCKVIVKEFGSSTKTILPESSSSSSGISYVHKGIVYKVALDHSNIYGGDEWPMKIALHERKSTLAIQNIGLPLWKEVQKTEENIRKGLFFPLRLIVDYLGFRITCLPDLPIGKTTIVYGTNGTTIFNSSPTAESVVKLITSTLNLKGFHLDDQYLYTSIECDVGYDKRMMFVNTARLLPPEANESQSATQYMCYRLRKELIEKNFCPLSADAFSKDIDFKYPSHIEENKLSIKKITEYLHQHLIPQFAKSLDKKIEDGASLKRLMHSHGINMRHLIRVIHFFPPEDKKSDVLGLLWAELISRTIKHRIQREIRELSRKEKEKVEKKCLKYIIGWLNRLYFKLDGWKEIMQDLLTQYPNFQMTIKSLNWEDEFSLRKIGLRTYPRVLEFLGLVDTRNSDEQRIHGEELTQHFEYFAKLRPISFVNYWKGFTMIQGAATNNKDMLIEAEKVLSDFLRFNPSNSISYISRGEVCSQIGQMSVDYNPWYSRAESDFEIATFFHDTEVVWLDYATTTWKKAEEMNLLNIHSYDGLFCKTIVLLMFSLSKNKSNSSTIQLWNNTFKDYIKKRADSKEDVIKIPELNGKEDVLQATITVLNMHRLDTDLRIVYDFEKEHTIQNIQESTLVHTLFQYLNQCNFNISQPKAKEDWLLIMVIWLLSEISSFYFGNATIFGVNTPTIDNTQYLPALRKYTSDALKCVDEKKQHIVRSLLIFLKMLILESTTRPFTSLIIETILSAIFKPFTATYEGCYYLYKNGGITTFLQIGESYHSKNSNIRNIWFDCFQQIITHRIPKCIHKVTSAVDLLIEILQFLEHPNLEKHKLILETLRVLSSSYEILEVLCTKLKFVDRIFEIIVRTLKNKTPDNETITLYLKSLIWISDNGVLPISQMVQYPNCFKILFSFLDTQNTEHKSSVLVILTNICRFSQAVIEILAVPEENPSRFLNILQLTKSDDKGVSSLTLQLIEKIAFHDKGRSLIQQYLSSSKSQQRLILESLNGTDGRFFCAQNVKLIVSDLFTPSESTSITSKILENESAIKELIESQHLAKILTLIENTKDKTLLTVSIANVLQSLKGLEWSLLEDNKKWINLIFASLSDPDPTVRSNCLLAVGRVSAFPEGLKLLNQNGIFDKWIASLEDPITMKLAITGMFHLIRCKEDQEDIKELKDNIVEKMLGPLCGYSSSNFSLFYDISTALWMMSNREMRLRKILFKYEEKVKNMLEIIFNDLGNHQKEAKRISLIVWIDLFNSLPLHFQQNPKWIIHQDEINWHITQSSPQNSPPLSTYHSIILDFMMNGEKPMRRWKTDPLLPSRLSQHLQQSSTAGLSPIELWTTETLLGCLWGDLNTTSPKSLHPPWTSLLQFTQNTPQFNSKPFPTIQKS</sequence>
<evidence type="ECO:0000313" key="7">
    <source>
        <dbReference type="EMBL" id="NDV29017.1"/>
    </source>
</evidence>
<dbReference type="GO" id="GO:0005737">
    <property type="term" value="C:cytoplasm"/>
    <property type="evidence" value="ECO:0007669"/>
    <property type="project" value="TreeGrafter"/>
</dbReference>
<dbReference type="GO" id="GO:0008270">
    <property type="term" value="F:zinc ion binding"/>
    <property type="evidence" value="ECO:0007669"/>
    <property type="project" value="UniProtKB-KW"/>
</dbReference>
<dbReference type="EMBL" id="GIBP01000048">
    <property type="protein sequence ID" value="NDV29017.1"/>
    <property type="molecule type" value="Transcribed_RNA"/>
</dbReference>
<feature type="domain" description="Clu" evidence="6">
    <location>
        <begin position="55"/>
        <end position="316"/>
    </location>
</feature>
<evidence type="ECO:0000256" key="3">
    <source>
        <dbReference type="ARBA" id="ARBA00022833"/>
    </source>
</evidence>
<evidence type="ECO:0000256" key="2">
    <source>
        <dbReference type="ARBA" id="ARBA00022771"/>
    </source>
</evidence>
<evidence type="ECO:0000259" key="5">
    <source>
        <dbReference type="PROSITE" id="PS50178"/>
    </source>
</evidence>
<organism evidence="7">
    <name type="scientific">Arcella intermedia</name>
    <dbReference type="NCBI Taxonomy" id="1963864"/>
    <lineage>
        <taxon>Eukaryota</taxon>
        <taxon>Amoebozoa</taxon>
        <taxon>Tubulinea</taxon>
        <taxon>Elardia</taxon>
        <taxon>Arcellinida</taxon>
        <taxon>Sphaerothecina</taxon>
        <taxon>Arcellidae</taxon>
        <taxon>Arcella</taxon>
    </lineage>
</organism>
<dbReference type="PROSITE" id="PS51823">
    <property type="entry name" value="CLU"/>
    <property type="match status" value="1"/>
</dbReference>
<evidence type="ECO:0000256" key="4">
    <source>
        <dbReference type="PROSITE-ProRule" id="PRU00091"/>
    </source>
</evidence>
<dbReference type="InterPro" id="IPR011011">
    <property type="entry name" value="Znf_FYVE_PHD"/>
</dbReference>
<dbReference type="SUPFAM" id="SSF57903">
    <property type="entry name" value="FYVE/PHD zinc finger"/>
    <property type="match status" value="1"/>
</dbReference>
<proteinExistence type="predicted"/>
<dbReference type="CDD" id="cd15760">
    <property type="entry name" value="FYVE_scVPS27p_like"/>
    <property type="match status" value="1"/>
</dbReference>